<dbReference type="InterPro" id="IPR040468">
    <property type="entry name" value="TRAF3IP1_N"/>
</dbReference>
<dbReference type="Pfam" id="PF10243">
    <property type="entry name" value="MIP-T3"/>
    <property type="match status" value="1"/>
</dbReference>
<evidence type="ECO:0000256" key="4">
    <source>
        <dbReference type="ARBA" id="ARBA00022794"/>
    </source>
</evidence>
<keyword evidence="7" id="KW-0966">Cell projection</keyword>
<keyword evidence="5 9" id="KW-0175">Coiled coil</keyword>
<evidence type="ECO:0000256" key="5">
    <source>
        <dbReference type="ARBA" id="ARBA00023054"/>
    </source>
</evidence>
<evidence type="ECO:0000313" key="15">
    <source>
        <dbReference type="RefSeq" id="XP_017781395.1"/>
    </source>
</evidence>
<feature type="compositionally biased region" description="Basic and acidic residues" evidence="10">
    <location>
        <begin position="140"/>
        <end position="164"/>
    </location>
</feature>
<feature type="domain" description="TRAF3-interacting protein 1 N-terminal" evidence="11">
    <location>
        <begin position="10"/>
        <end position="119"/>
    </location>
</feature>
<gene>
    <name evidence="14 15" type="primary">LOC108566153</name>
</gene>
<accession>A0ABM1N3J5</accession>
<comment type="similarity">
    <text evidence="8">Belongs to the TRAF3IP1 family.</text>
</comment>
<evidence type="ECO:0000313" key="13">
    <source>
        <dbReference type="Proteomes" id="UP000695000"/>
    </source>
</evidence>
<dbReference type="InterPro" id="IPR042576">
    <property type="entry name" value="TRAF3IP1_N_sf"/>
</dbReference>
<keyword evidence="13" id="KW-1185">Reference proteome</keyword>
<proteinExistence type="inferred from homology"/>
<comment type="subcellular location">
    <subcellularLocation>
        <location evidence="2">Cytoplasm</location>
        <location evidence="2">Cytoskeleton</location>
        <location evidence="2">Cilium axoneme</location>
    </subcellularLocation>
    <subcellularLocation>
        <location evidence="1">Cytoplasm</location>
        <location evidence="1">Cytoskeleton</location>
        <location evidence="1">Cilium basal body</location>
    </subcellularLocation>
</comment>
<keyword evidence="6" id="KW-0206">Cytoskeleton</keyword>
<evidence type="ECO:0000256" key="3">
    <source>
        <dbReference type="ARBA" id="ARBA00022490"/>
    </source>
</evidence>
<feature type="region of interest" description="Disordered" evidence="10">
    <location>
        <begin position="140"/>
        <end position="243"/>
    </location>
</feature>
<dbReference type="Pfam" id="PF17749">
    <property type="entry name" value="MIP-T3_C"/>
    <property type="match status" value="1"/>
</dbReference>
<dbReference type="InterPro" id="IPR041476">
    <property type="entry name" value="TRAF3IP1_C"/>
</dbReference>
<keyword evidence="4" id="KW-0970">Cilium biogenesis/degradation</keyword>
<feature type="domain" description="TRAF3-interacting protein 1 C-terminal" evidence="12">
    <location>
        <begin position="393"/>
        <end position="538"/>
    </location>
</feature>
<protein>
    <submittedName>
        <fullName evidence="14 15">TRAF3-interacting protein 1</fullName>
    </submittedName>
</protein>
<evidence type="ECO:0000259" key="12">
    <source>
        <dbReference type="Pfam" id="PF17749"/>
    </source>
</evidence>
<feature type="compositionally biased region" description="Basic and acidic residues" evidence="10">
    <location>
        <begin position="189"/>
        <end position="203"/>
    </location>
</feature>
<evidence type="ECO:0000256" key="8">
    <source>
        <dbReference type="ARBA" id="ARBA00043971"/>
    </source>
</evidence>
<dbReference type="RefSeq" id="XP_017781395.1">
    <property type="nucleotide sequence ID" value="XM_017925906.1"/>
</dbReference>
<dbReference type="Proteomes" id="UP000695000">
    <property type="component" value="Unplaced"/>
</dbReference>
<dbReference type="PANTHER" id="PTHR31363:SF0">
    <property type="entry name" value="TRAF3-INTERACTING PROTEIN 1"/>
    <property type="match status" value="1"/>
</dbReference>
<feature type="region of interest" description="Disordered" evidence="10">
    <location>
        <begin position="260"/>
        <end position="332"/>
    </location>
</feature>
<feature type="coiled-coil region" evidence="9">
    <location>
        <begin position="497"/>
        <end position="524"/>
    </location>
</feature>
<feature type="compositionally biased region" description="Basic and acidic residues" evidence="10">
    <location>
        <begin position="295"/>
        <end position="309"/>
    </location>
</feature>
<feature type="compositionally biased region" description="Basic and acidic residues" evidence="10">
    <location>
        <begin position="272"/>
        <end position="282"/>
    </location>
</feature>
<evidence type="ECO:0000256" key="7">
    <source>
        <dbReference type="ARBA" id="ARBA00023273"/>
    </source>
</evidence>
<dbReference type="PANTHER" id="PTHR31363">
    <property type="entry name" value="TRAF3-INTERACTING PROTEIN 1"/>
    <property type="match status" value="1"/>
</dbReference>
<feature type="compositionally biased region" description="Low complexity" evidence="10">
    <location>
        <begin position="310"/>
        <end position="330"/>
    </location>
</feature>
<name>A0ABM1N3J5_NICVS</name>
<reference evidence="14 15" key="1">
    <citation type="submission" date="2025-05" db="UniProtKB">
        <authorList>
            <consortium name="RefSeq"/>
        </authorList>
    </citation>
    <scope>IDENTIFICATION</scope>
    <source>
        <tissue evidence="14 15">Whole Larva</tissue>
    </source>
</reference>
<dbReference type="GeneID" id="108566153"/>
<evidence type="ECO:0000256" key="1">
    <source>
        <dbReference type="ARBA" id="ARBA00004120"/>
    </source>
</evidence>
<evidence type="ECO:0000256" key="10">
    <source>
        <dbReference type="SAM" id="MobiDB-lite"/>
    </source>
</evidence>
<evidence type="ECO:0000256" key="9">
    <source>
        <dbReference type="SAM" id="Coils"/>
    </source>
</evidence>
<organism evidence="13 15">
    <name type="scientific">Nicrophorus vespilloides</name>
    <name type="common">Boreal carrion beetle</name>
    <dbReference type="NCBI Taxonomy" id="110193"/>
    <lineage>
        <taxon>Eukaryota</taxon>
        <taxon>Metazoa</taxon>
        <taxon>Ecdysozoa</taxon>
        <taxon>Arthropoda</taxon>
        <taxon>Hexapoda</taxon>
        <taxon>Insecta</taxon>
        <taxon>Pterygota</taxon>
        <taxon>Neoptera</taxon>
        <taxon>Endopterygota</taxon>
        <taxon>Coleoptera</taxon>
        <taxon>Polyphaga</taxon>
        <taxon>Staphyliniformia</taxon>
        <taxon>Silphidae</taxon>
        <taxon>Nicrophorinae</taxon>
        <taxon>Nicrophorus</taxon>
    </lineage>
</organism>
<evidence type="ECO:0000256" key="6">
    <source>
        <dbReference type="ARBA" id="ARBA00023212"/>
    </source>
</evidence>
<sequence>MAEEISPEIISTTQKSLGKYVKKPPLTEKLLKKPPFRFLHDVINSVIRETGFLKGLFSDSELLSDNVKDRENKLAFLNKLITAVKSISGVDLQVRASKIIAGLEPVETNKLLQSIATCIDKKLDSREYVLQLKKAKRAGTEKLKKVSSKSSKDSKEGKSKKDTSKTSSTLKVETPKTKTKVNASPRNAVTKDVDKKTKVKESPKGTLNSPKQSLPVPETPMVENASIESPRADSVEENDEKIVEIPKQEIIKEISETVERPVSVRPKSARPRSSDIRKEKVIVPEIPKPAPKVQESPKEEPPKVPEFRPRSSLLRPPSVRPSSARPGAPRLRSDSALPIREIVPLGKINVIVENFDGNNAKEEDEEETVVVETANDDLQDTQLLEKSLDMPADKGHLVEQILEQIKGPEQLEEHVKGTTIDWQQDSGRGRDATTKEINQLRGSIQSLTRTANPLGKLMSYLHEDVEAMHAELASWTAMKQQFTLEISKQKRLNSESNQPLLKQLKDLEDNIRKQREEISSVKYNILRNDERIRELVAKQVDVN</sequence>
<dbReference type="InterPro" id="IPR018799">
    <property type="entry name" value="TRAF3IP1"/>
</dbReference>
<dbReference type="RefSeq" id="XP_017781394.1">
    <property type="nucleotide sequence ID" value="XM_017925905.1"/>
</dbReference>
<evidence type="ECO:0000259" key="11">
    <source>
        <dbReference type="Pfam" id="PF10243"/>
    </source>
</evidence>
<dbReference type="Gene3D" id="1.10.418.50">
    <property type="entry name" value="Microtubule-binding protein MIP-T3"/>
    <property type="match status" value="1"/>
</dbReference>
<evidence type="ECO:0000256" key="2">
    <source>
        <dbReference type="ARBA" id="ARBA00004430"/>
    </source>
</evidence>
<feature type="compositionally biased region" description="Basic and acidic residues" evidence="10">
    <location>
        <begin position="230"/>
        <end position="243"/>
    </location>
</feature>
<keyword evidence="3" id="KW-0963">Cytoplasm</keyword>
<evidence type="ECO:0000313" key="14">
    <source>
        <dbReference type="RefSeq" id="XP_017781394.1"/>
    </source>
</evidence>